<dbReference type="EMBL" id="JAUTXU010000078">
    <property type="protein sequence ID" value="KAK3711239.1"/>
    <property type="molecule type" value="Genomic_DNA"/>
</dbReference>
<proteinExistence type="predicted"/>
<accession>A0ACC3N6U8</accession>
<dbReference type="Proteomes" id="UP001281147">
    <property type="component" value="Unassembled WGS sequence"/>
</dbReference>
<reference evidence="1" key="1">
    <citation type="submission" date="2023-07" db="EMBL/GenBank/DDBJ databases">
        <title>Black Yeasts Isolated from many extreme environments.</title>
        <authorList>
            <person name="Coleine C."/>
            <person name="Stajich J.E."/>
            <person name="Selbmann L."/>
        </authorList>
    </citation>
    <scope>NUCLEOTIDE SEQUENCE</scope>
    <source>
        <strain evidence="1">CCFEE 5714</strain>
    </source>
</reference>
<gene>
    <name evidence="1" type="ORF">LTR37_009833</name>
</gene>
<evidence type="ECO:0000313" key="2">
    <source>
        <dbReference type="Proteomes" id="UP001281147"/>
    </source>
</evidence>
<evidence type="ECO:0000313" key="1">
    <source>
        <dbReference type="EMBL" id="KAK3711239.1"/>
    </source>
</evidence>
<protein>
    <submittedName>
        <fullName evidence="1">Uncharacterized protein</fullName>
    </submittedName>
</protein>
<organism evidence="1 2">
    <name type="scientific">Vermiconidia calcicola</name>
    <dbReference type="NCBI Taxonomy" id="1690605"/>
    <lineage>
        <taxon>Eukaryota</taxon>
        <taxon>Fungi</taxon>
        <taxon>Dikarya</taxon>
        <taxon>Ascomycota</taxon>
        <taxon>Pezizomycotina</taxon>
        <taxon>Dothideomycetes</taxon>
        <taxon>Dothideomycetidae</taxon>
        <taxon>Mycosphaerellales</taxon>
        <taxon>Extremaceae</taxon>
        <taxon>Vermiconidia</taxon>
    </lineage>
</organism>
<comment type="caution">
    <text evidence="1">The sequence shown here is derived from an EMBL/GenBank/DDBJ whole genome shotgun (WGS) entry which is preliminary data.</text>
</comment>
<sequence length="269" mass="29356">MADSDEGSFAERFPEDALDPQLFFPVRTLAPTPETATPSAPATAPHANILPPNAAASWNCRDLISAVQQRQSRPVSYEAVLICTIMLSTNASHENLVFVLPASTPHRWKVPNDYFDIASGCVDGRTTSLAHNAKDLATLHLDLRHEEFESVGLTAVFEDEIGRSPILVAGVRLEIPGQARSVREVKEGKKGVNEWVRINMPEQAKSMQEVKDLIKDAEEWGRAKVEASRVEPEVTKWCAPAAFGAHDSENSDNSAPPHGGERPQPGFSS</sequence>
<keyword evidence="2" id="KW-1185">Reference proteome</keyword>
<name>A0ACC3N6U8_9PEZI</name>